<organism evidence="1 2">
    <name type="scientific">Thermoleptolyngbya sichuanensis A183</name>
    <dbReference type="NCBI Taxonomy" id="2737172"/>
    <lineage>
        <taxon>Bacteria</taxon>
        <taxon>Bacillati</taxon>
        <taxon>Cyanobacteriota</taxon>
        <taxon>Cyanophyceae</taxon>
        <taxon>Oculatellales</taxon>
        <taxon>Oculatellaceae</taxon>
        <taxon>Thermoleptolyngbya</taxon>
        <taxon>Thermoleptolyngbya sichuanensis</taxon>
    </lineage>
</organism>
<dbReference type="EMBL" id="CP053661">
    <property type="protein sequence ID" value="QKD84272.1"/>
    <property type="molecule type" value="Genomic_DNA"/>
</dbReference>
<protein>
    <submittedName>
        <fullName evidence="1">Uncharacterized protein</fullName>
    </submittedName>
</protein>
<dbReference type="KEGG" id="theu:HPC62_20700"/>
<dbReference type="Proteomes" id="UP000505210">
    <property type="component" value="Chromosome"/>
</dbReference>
<sequence>MNSEDLARYMAESDRLHQPWLLAQLRLKKLQEQRASLSNEEYLRALADVHHDLMQLGEWWVGREDEVF</sequence>
<proteinExistence type="predicted"/>
<dbReference type="RefSeq" id="WP_172358317.1">
    <property type="nucleotide sequence ID" value="NZ_CP053661.1"/>
</dbReference>
<accession>A0A6M8BDT0</accession>
<evidence type="ECO:0000313" key="2">
    <source>
        <dbReference type="Proteomes" id="UP000505210"/>
    </source>
</evidence>
<evidence type="ECO:0000313" key="1">
    <source>
        <dbReference type="EMBL" id="QKD84272.1"/>
    </source>
</evidence>
<dbReference type="AlphaFoldDB" id="A0A6M8BDT0"/>
<gene>
    <name evidence="1" type="ORF">HPC62_20700</name>
</gene>
<name>A0A6M8BDT0_9CYAN</name>
<reference evidence="1 2" key="1">
    <citation type="submission" date="2020-05" db="EMBL/GenBank/DDBJ databases">
        <title>Complete genome sequence of of a novel Thermoleptolyngbya strain isolated from hot springs of Ganzi, Sichuan China.</title>
        <authorList>
            <person name="Tang J."/>
            <person name="Daroch M."/>
            <person name="Li L."/>
            <person name="Waleron K."/>
            <person name="Waleron M."/>
            <person name="Waleron M."/>
        </authorList>
    </citation>
    <scope>NUCLEOTIDE SEQUENCE [LARGE SCALE GENOMIC DNA]</scope>
    <source>
        <strain evidence="1 2">PKUAC-SCTA183</strain>
    </source>
</reference>
<keyword evidence="2" id="KW-1185">Reference proteome</keyword>